<sequence>MNRDSHHIGGVHLDRDFASRKACRKMDSEVSNLWGKGEARGGLRSESRESEGGGKVIHFYKFALPLFPALRENRRLLSRGVVGNSRRAENFELSCRTRQAGRAPPDLGVGIFFGFGVPAGLSGLADSNPSRVN</sequence>
<dbReference type="Proteomes" id="UP001634007">
    <property type="component" value="Unassembled WGS sequence"/>
</dbReference>
<accession>A0ABD3ITE8</accession>
<organism evidence="1 2">
    <name type="scientific">Eucalyptus globulus</name>
    <name type="common">Tasmanian blue gum</name>
    <dbReference type="NCBI Taxonomy" id="34317"/>
    <lineage>
        <taxon>Eukaryota</taxon>
        <taxon>Viridiplantae</taxon>
        <taxon>Streptophyta</taxon>
        <taxon>Embryophyta</taxon>
        <taxon>Tracheophyta</taxon>
        <taxon>Spermatophyta</taxon>
        <taxon>Magnoliopsida</taxon>
        <taxon>eudicotyledons</taxon>
        <taxon>Gunneridae</taxon>
        <taxon>Pentapetalae</taxon>
        <taxon>rosids</taxon>
        <taxon>malvids</taxon>
        <taxon>Myrtales</taxon>
        <taxon>Myrtaceae</taxon>
        <taxon>Myrtoideae</taxon>
        <taxon>Eucalypteae</taxon>
        <taxon>Eucalyptus</taxon>
    </lineage>
</organism>
<keyword evidence="2" id="KW-1185">Reference proteome</keyword>
<evidence type="ECO:0000313" key="1">
    <source>
        <dbReference type="EMBL" id="KAL3717471.1"/>
    </source>
</evidence>
<dbReference type="EMBL" id="JBJKBG010000011">
    <property type="protein sequence ID" value="KAL3717471.1"/>
    <property type="molecule type" value="Genomic_DNA"/>
</dbReference>
<reference evidence="1 2" key="1">
    <citation type="submission" date="2024-11" db="EMBL/GenBank/DDBJ databases">
        <title>Chromosome-level genome assembly of Eucalyptus globulus Labill. provides insights into its genome evolution.</title>
        <authorList>
            <person name="Li X."/>
        </authorList>
    </citation>
    <scope>NUCLEOTIDE SEQUENCE [LARGE SCALE GENOMIC DNA]</scope>
    <source>
        <strain evidence="1">CL2024</strain>
        <tissue evidence="1">Fresh tender leaves</tissue>
    </source>
</reference>
<proteinExistence type="predicted"/>
<dbReference type="AlphaFoldDB" id="A0ABD3ITE8"/>
<name>A0ABD3ITE8_EUCGL</name>
<evidence type="ECO:0000313" key="2">
    <source>
        <dbReference type="Proteomes" id="UP001634007"/>
    </source>
</evidence>
<protein>
    <submittedName>
        <fullName evidence="1">Uncharacterized protein</fullName>
    </submittedName>
</protein>
<gene>
    <name evidence="1" type="ORF">ACJRO7_008973</name>
</gene>
<comment type="caution">
    <text evidence="1">The sequence shown here is derived from an EMBL/GenBank/DDBJ whole genome shotgun (WGS) entry which is preliminary data.</text>
</comment>